<dbReference type="InterPro" id="IPR031790">
    <property type="entry name" value="Znf-NOSIP"/>
</dbReference>
<reference evidence="6" key="1">
    <citation type="submission" date="2021-01" db="EMBL/GenBank/DDBJ databases">
        <authorList>
            <person name="Corre E."/>
            <person name="Pelletier E."/>
            <person name="Niang G."/>
            <person name="Scheremetjew M."/>
            <person name="Finn R."/>
            <person name="Kale V."/>
            <person name="Holt S."/>
            <person name="Cochrane G."/>
            <person name="Meng A."/>
            <person name="Brown T."/>
            <person name="Cohen L."/>
        </authorList>
    </citation>
    <scope>NUCLEOTIDE SEQUENCE</scope>
    <source>
        <strain evidence="6">RCC1614</strain>
    </source>
</reference>
<evidence type="ECO:0000313" key="6">
    <source>
        <dbReference type="EMBL" id="CAD8244687.1"/>
    </source>
</evidence>
<evidence type="ECO:0000259" key="5">
    <source>
        <dbReference type="Pfam" id="PF15906"/>
    </source>
</evidence>
<evidence type="ECO:0000256" key="4">
    <source>
        <dbReference type="SAM" id="MobiDB-lite"/>
    </source>
</evidence>
<feature type="domain" description="Nitric oxide synthase-interacting protein zinc-finger" evidence="5">
    <location>
        <begin position="20"/>
        <end position="80"/>
    </location>
</feature>
<dbReference type="PIRSF" id="PIRSF023577">
    <property type="entry name" value="ENOS_interacting"/>
    <property type="match status" value="1"/>
</dbReference>
<evidence type="ECO:0000256" key="3">
    <source>
        <dbReference type="PIRNR" id="PIRNR023577"/>
    </source>
</evidence>
<evidence type="ECO:0000256" key="1">
    <source>
        <dbReference type="ARBA" id="ARBA00004123"/>
    </source>
</evidence>
<feature type="region of interest" description="Disordered" evidence="4">
    <location>
        <begin position="297"/>
        <end position="319"/>
    </location>
</feature>
<dbReference type="PANTHER" id="PTHR13063:SF10">
    <property type="entry name" value="NITRIC OXIDE SYNTHASE-INTERACTING PROTEIN"/>
    <property type="match status" value="1"/>
</dbReference>
<comment type="similarity">
    <text evidence="3">Belongs to the NOSIP family.</text>
</comment>
<proteinExistence type="inferred from homology"/>
<dbReference type="AlphaFoldDB" id="A0A7R9TTE1"/>
<name>A0A7R9TTE1_MICPS</name>
<evidence type="ECO:0000256" key="2">
    <source>
        <dbReference type="ARBA" id="ARBA00023242"/>
    </source>
</evidence>
<accession>A0A7R9TTE1</accession>
<dbReference type="InterPro" id="IPR016818">
    <property type="entry name" value="NOSIP"/>
</dbReference>
<sequence length="319" mass="34807">MGGTGNRHSKNAGTMGSENLTYMEKKALGFGTVKERLGKETVKDFDACALGLTHAIDPLVTPEGVLYDKEHIFSCLLHQKKDIARRTRAYEDQASRDEEKAAEEARKKRIEEVDRFERVNNGGVGKSSAPVSLAGAEADVGDGTGVTGDEGIDEEERERRKKELPAYWLPSKTPTAEVRVGDKPDTETKCPTTMKRLRLKDLLPVKWTRVPTGADVDGERYMCPVTRKTFTNTTKIVVLRPSGVAVSEDAYEQVIKKDGAWDGKKVKGVVKLQRGGCGFAGSGTQVESKKQFSLGAGSGLADSRGQHRGATSKFGLRFN</sequence>
<dbReference type="PANTHER" id="PTHR13063">
    <property type="entry name" value="ENOS INTERACTING PROTEIN"/>
    <property type="match status" value="1"/>
</dbReference>
<dbReference type="GO" id="GO:0005634">
    <property type="term" value="C:nucleus"/>
    <property type="evidence" value="ECO:0007669"/>
    <property type="project" value="UniProtKB-SubCell"/>
</dbReference>
<protein>
    <recommendedName>
        <fullName evidence="5">Nitric oxide synthase-interacting protein zinc-finger domain-containing protein</fullName>
    </recommendedName>
</protein>
<dbReference type="Pfam" id="PF15906">
    <property type="entry name" value="zf-NOSIP"/>
    <property type="match status" value="1"/>
</dbReference>
<dbReference type="OMA" id="PCVTKFM"/>
<gene>
    <name evidence="6" type="ORF">MPUS1402_LOCUS9348</name>
</gene>
<dbReference type="GO" id="GO:0061630">
    <property type="term" value="F:ubiquitin protein ligase activity"/>
    <property type="evidence" value="ECO:0007669"/>
    <property type="project" value="InterPro"/>
</dbReference>
<dbReference type="EMBL" id="HBDY01012342">
    <property type="protein sequence ID" value="CAD8244687.1"/>
    <property type="molecule type" value="Transcribed_RNA"/>
</dbReference>
<keyword evidence="2 3" id="KW-0539">Nucleus</keyword>
<feature type="region of interest" description="Disordered" evidence="4">
    <location>
        <begin position="121"/>
        <end position="161"/>
    </location>
</feature>
<organism evidence="6">
    <name type="scientific">Micromonas pusilla</name>
    <name type="common">Picoplanktonic green alga</name>
    <name type="synonym">Chromulina pusilla</name>
    <dbReference type="NCBI Taxonomy" id="38833"/>
    <lineage>
        <taxon>Eukaryota</taxon>
        <taxon>Viridiplantae</taxon>
        <taxon>Chlorophyta</taxon>
        <taxon>Mamiellophyceae</taxon>
        <taxon>Mamiellales</taxon>
        <taxon>Mamiellaceae</taxon>
        <taxon>Micromonas</taxon>
    </lineage>
</organism>
<comment type="subcellular location">
    <subcellularLocation>
        <location evidence="1 3">Nucleus</location>
    </subcellularLocation>
</comment>